<dbReference type="EMBL" id="VZQQ01000009">
    <property type="protein sequence ID" value="MBC8747547.1"/>
    <property type="molecule type" value="Genomic_DNA"/>
</dbReference>
<comment type="caution">
    <text evidence="1">The sequence shown here is derived from an EMBL/GenBank/DDBJ whole genome shotgun (WGS) entry which is preliminary data.</text>
</comment>
<keyword evidence="2" id="KW-1185">Reference proteome</keyword>
<dbReference type="Proteomes" id="UP000736373">
    <property type="component" value="Unassembled WGS sequence"/>
</dbReference>
<evidence type="ECO:0000313" key="2">
    <source>
        <dbReference type="Proteomes" id="UP000736373"/>
    </source>
</evidence>
<dbReference type="InterPro" id="IPR008727">
    <property type="entry name" value="PAAR_motif"/>
</dbReference>
<name>A0ABR7PME6_9BURK</name>
<dbReference type="CDD" id="cd14744">
    <property type="entry name" value="PAAR_CT_2"/>
    <property type="match status" value="1"/>
</dbReference>
<evidence type="ECO:0000313" key="1">
    <source>
        <dbReference type="EMBL" id="MBC8747547.1"/>
    </source>
</evidence>
<organism evidence="1 2">
    <name type="scientific">Paraburkholderia podalyriae</name>
    <dbReference type="NCBI Taxonomy" id="1938811"/>
    <lineage>
        <taxon>Bacteria</taxon>
        <taxon>Pseudomonadati</taxon>
        <taxon>Pseudomonadota</taxon>
        <taxon>Betaproteobacteria</taxon>
        <taxon>Burkholderiales</taxon>
        <taxon>Burkholderiaceae</taxon>
        <taxon>Paraburkholderia</taxon>
    </lineage>
</organism>
<dbReference type="Pfam" id="PF05488">
    <property type="entry name" value="PAAR_motif"/>
    <property type="match status" value="1"/>
</dbReference>
<reference evidence="1 2" key="1">
    <citation type="submission" date="2019-09" db="EMBL/GenBank/DDBJ databases">
        <title>Paraburkholderia podalyriae sp. nov., A South African Podalyria-associated rhizobium.</title>
        <authorList>
            <person name="Mavima L."/>
            <person name="Beukes C.W."/>
            <person name="Palmer M."/>
            <person name="De Meyer S.E."/>
            <person name="James E.K."/>
            <person name="Maluk M."/>
            <person name="Avontuur J.R."/>
            <person name="Chan W.Y."/>
            <person name="Venter S.N."/>
            <person name="Steenkamp E.T."/>
        </authorList>
    </citation>
    <scope>NUCLEOTIDE SEQUENCE [LARGE SCALE GENOMIC DNA]</scope>
    <source>
        <strain evidence="1 2">WC7.3b</strain>
    </source>
</reference>
<proteinExistence type="predicted"/>
<protein>
    <submittedName>
        <fullName evidence="1">PAAR domain-containing protein</fullName>
    </submittedName>
</protein>
<sequence length="86" mass="8961">MTKPVREGDRTSHGGVVKKATSTFTVDGKKVALIGDIVSCPEHGDNPITEHGEGYSEGGRKWAVDGCRTTCGSAVKASSDGVNIRS</sequence>
<gene>
    <name evidence="1" type="ORF">F6X42_13310</name>
</gene>
<accession>A0ABR7PME6</accession>
<dbReference type="RefSeq" id="WP_187634628.1">
    <property type="nucleotide sequence ID" value="NZ_VZQQ01000009.1"/>
</dbReference>
<dbReference type="Gene3D" id="2.60.200.60">
    <property type="match status" value="1"/>
</dbReference>